<dbReference type="SUPFAM" id="SSF51905">
    <property type="entry name" value="FAD/NAD(P)-binding domain"/>
    <property type="match status" value="1"/>
</dbReference>
<dbReference type="SUPFAM" id="SSF54373">
    <property type="entry name" value="FAD-linked reductases, C-terminal domain"/>
    <property type="match status" value="1"/>
</dbReference>
<evidence type="ECO:0000256" key="2">
    <source>
        <dbReference type="ARBA" id="ARBA00010790"/>
    </source>
</evidence>
<organism evidence="8 9">
    <name type="scientific">Paraburkholderia acidicola</name>
    <dbReference type="NCBI Taxonomy" id="1912599"/>
    <lineage>
        <taxon>Bacteria</taxon>
        <taxon>Pseudomonadati</taxon>
        <taxon>Pseudomonadota</taxon>
        <taxon>Betaproteobacteria</taxon>
        <taxon>Burkholderiales</taxon>
        <taxon>Burkholderiaceae</taxon>
        <taxon>Paraburkholderia</taxon>
    </lineage>
</organism>
<sequence>MMIYDYIIVGAGSAGCALARNLAERVPLAQIALIEAGPSDDSWVVRVPLATALQLPIRSRRNYGYRTLPQPGLGGRTGYQPRGRGLGGSSSMNGMIYIRGHASDYDDWQNRLGCPGWSARHVLPYFVRDEHNERGANARHGTGGRLNVADSRSANPFAQAFVEAGMQAGFPVTEDFNGESQEGVGHYQLTQKNGERWNAASAFLRPSLPRNLHVLTDTQVLRVVFRDRRATGVEIVCAGLRSVVTARAEVILCAGAFGSPQLLQCSGIGDAAHLASHGIPVVHDASSVGENLQDHPDYIACYGVRSVDLLGLSPAGIGRILRAIPEYRRNRRGLLTSNGAEAGAFLKTDLALSRPDVQLHFVVGLVDNHARTLHFRHGFSCHVCVLRPNSRGTVKLGSADARDAPIIDPAFLSDPDDLEVLLRGVQLVQRIVAAPALARWAPKDLHHRKAMDENGWRDAIRARADTIYHPVGTCRMGSDAAAVVDPTLRVNGVEGLRVADASIMPALVGGNTNAPAIMIGARAADWLAQAWTQR</sequence>
<dbReference type="Pfam" id="PF05199">
    <property type="entry name" value="GMC_oxred_C"/>
    <property type="match status" value="1"/>
</dbReference>
<dbReference type="PROSITE" id="PS00624">
    <property type="entry name" value="GMC_OXRED_2"/>
    <property type="match status" value="1"/>
</dbReference>
<gene>
    <name evidence="8" type="ORF">N0A02_08560</name>
</gene>
<keyword evidence="3 5" id="KW-0285">Flavoprotein</keyword>
<dbReference type="Pfam" id="PF00732">
    <property type="entry name" value="GMC_oxred_N"/>
    <property type="match status" value="1"/>
</dbReference>
<keyword evidence="4 5" id="KW-0274">FAD</keyword>
<comment type="cofactor">
    <cofactor evidence="1">
        <name>FAD</name>
        <dbReference type="ChEBI" id="CHEBI:57692"/>
    </cofactor>
</comment>
<reference evidence="8 9" key="1">
    <citation type="journal article" date="2024" name="Chem. Sci.">
        <title>Discovery of a lagriamide polyketide by integrated genome mining, isotopic labeling, and untargeted metabolomics.</title>
        <authorList>
            <person name="Fergusson C.H."/>
            <person name="Saulog J."/>
            <person name="Paulo B.S."/>
            <person name="Wilson D.M."/>
            <person name="Liu D.Y."/>
            <person name="Morehouse N.J."/>
            <person name="Waterworth S."/>
            <person name="Barkei J."/>
            <person name="Gray C.A."/>
            <person name="Kwan J.C."/>
            <person name="Eustaquio A.S."/>
            <person name="Linington R.G."/>
        </authorList>
    </citation>
    <scope>NUCLEOTIDE SEQUENCE [LARGE SCALE GENOMIC DNA]</scope>
    <source>
        <strain evidence="8 9">RL17-338-BIF-B</strain>
    </source>
</reference>
<dbReference type="InterPro" id="IPR007867">
    <property type="entry name" value="GMC_OxRtase_C"/>
</dbReference>
<evidence type="ECO:0000256" key="1">
    <source>
        <dbReference type="ARBA" id="ARBA00001974"/>
    </source>
</evidence>
<protein>
    <submittedName>
        <fullName evidence="8">GMC family oxidoreductase N-terminal domain-containing protein</fullName>
    </submittedName>
</protein>
<dbReference type="Gene3D" id="3.50.50.60">
    <property type="entry name" value="FAD/NAD(P)-binding domain"/>
    <property type="match status" value="1"/>
</dbReference>
<evidence type="ECO:0000256" key="5">
    <source>
        <dbReference type="RuleBase" id="RU003968"/>
    </source>
</evidence>
<proteinExistence type="inferred from homology"/>
<accession>A0ABV1LJL1</accession>
<name>A0ABV1LJL1_9BURK</name>
<evidence type="ECO:0000256" key="3">
    <source>
        <dbReference type="ARBA" id="ARBA00022630"/>
    </source>
</evidence>
<comment type="caution">
    <text evidence="8">The sequence shown here is derived from an EMBL/GenBank/DDBJ whole genome shotgun (WGS) entry which is preliminary data.</text>
</comment>
<evidence type="ECO:0000256" key="4">
    <source>
        <dbReference type="ARBA" id="ARBA00022827"/>
    </source>
</evidence>
<evidence type="ECO:0000259" key="6">
    <source>
        <dbReference type="PROSITE" id="PS00623"/>
    </source>
</evidence>
<evidence type="ECO:0000313" key="9">
    <source>
        <dbReference type="Proteomes" id="UP001469089"/>
    </source>
</evidence>
<dbReference type="Proteomes" id="UP001469089">
    <property type="component" value="Unassembled WGS sequence"/>
</dbReference>
<dbReference type="EMBL" id="JAOALG010000001">
    <property type="protein sequence ID" value="MEQ5839482.1"/>
    <property type="molecule type" value="Genomic_DNA"/>
</dbReference>
<feature type="domain" description="Glucose-methanol-choline oxidoreductase N-terminal" evidence="6">
    <location>
        <begin position="83"/>
        <end position="106"/>
    </location>
</feature>
<evidence type="ECO:0000313" key="8">
    <source>
        <dbReference type="EMBL" id="MEQ5839482.1"/>
    </source>
</evidence>
<dbReference type="PIRSF" id="PIRSF000137">
    <property type="entry name" value="Alcohol_oxidase"/>
    <property type="match status" value="1"/>
</dbReference>
<dbReference type="PANTHER" id="PTHR11552:SF147">
    <property type="entry name" value="CHOLINE DEHYDROGENASE, MITOCHONDRIAL"/>
    <property type="match status" value="1"/>
</dbReference>
<dbReference type="InterPro" id="IPR036188">
    <property type="entry name" value="FAD/NAD-bd_sf"/>
</dbReference>
<dbReference type="InterPro" id="IPR012132">
    <property type="entry name" value="GMC_OxRdtase"/>
</dbReference>
<dbReference type="InterPro" id="IPR000172">
    <property type="entry name" value="GMC_OxRdtase_N"/>
</dbReference>
<evidence type="ECO:0000259" key="7">
    <source>
        <dbReference type="PROSITE" id="PS00624"/>
    </source>
</evidence>
<dbReference type="PROSITE" id="PS00623">
    <property type="entry name" value="GMC_OXRED_1"/>
    <property type="match status" value="1"/>
</dbReference>
<feature type="domain" description="Glucose-methanol-choline oxidoreductase N-terminal" evidence="7">
    <location>
        <begin position="255"/>
        <end position="269"/>
    </location>
</feature>
<dbReference type="Gene3D" id="3.30.560.10">
    <property type="entry name" value="Glucose Oxidase, domain 3"/>
    <property type="match status" value="1"/>
</dbReference>
<keyword evidence="9" id="KW-1185">Reference proteome</keyword>
<dbReference type="PANTHER" id="PTHR11552">
    <property type="entry name" value="GLUCOSE-METHANOL-CHOLINE GMC OXIDOREDUCTASE"/>
    <property type="match status" value="1"/>
</dbReference>
<comment type="similarity">
    <text evidence="2 5">Belongs to the GMC oxidoreductase family.</text>
</comment>